<dbReference type="eggNOG" id="COG0517">
    <property type="taxonomic scope" value="Bacteria"/>
</dbReference>
<evidence type="ECO:0000259" key="13">
    <source>
        <dbReference type="PROSITE" id="PS51371"/>
    </source>
</evidence>
<dbReference type="GO" id="GO:0046872">
    <property type="term" value="F:metal ion binding"/>
    <property type="evidence" value="ECO:0007669"/>
    <property type="project" value="UniProtKB-KW"/>
</dbReference>
<dbReference type="InterPro" id="IPR032828">
    <property type="entry name" value="PolyA_RNA-bd"/>
</dbReference>
<keyword evidence="5" id="KW-0819">tRNA processing</keyword>
<dbReference type="SUPFAM" id="SSF54631">
    <property type="entry name" value="CBS-domain pair"/>
    <property type="match status" value="1"/>
</dbReference>
<gene>
    <name evidence="14" type="ORF">Theth_0316</name>
</gene>
<proteinExistence type="inferred from homology"/>
<dbReference type="KEGG" id="tta:Theth_0316"/>
<dbReference type="Gene3D" id="3.10.580.10">
    <property type="entry name" value="CBS-domain"/>
    <property type="match status" value="1"/>
</dbReference>
<evidence type="ECO:0000256" key="10">
    <source>
        <dbReference type="ARBA" id="ARBA00022884"/>
    </source>
</evidence>
<dbReference type="InterPro" id="IPR002646">
    <property type="entry name" value="PolA_pol_head_dom"/>
</dbReference>
<dbReference type="Gene3D" id="1.10.110.30">
    <property type="match status" value="1"/>
</dbReference>
<keyword evidence="7" id="KW-0479">Metal-binding</keyword>
<dbReference type="InterPro" id="IPR038763">
    <property type="entry name" value="DHH_sf"/>
</dbReference>
<dbReference type="RefSeq" id="WP_013931634.1">
    <property type="nucleotide sequence ID" value="NC_015707.1"/>
</dbReference>
<accession>F7YVA8</accession>
<dbReference type="GO" id="GO:0000166">
    <property type="term" value="F:nucleotide binding"/>
    <property type="evidence" value="ECO:0007669"/>
    <property type="project" value="UniProtKB-KW"/>
</dbReference>
<keyword evidence="10 12" id="KW-0694">RNA-binding</keyword>
<dbReference type="SMART" id="SM00116">
    <property type="entry name" value="CBS"/>
    <property type="match status" value="2"/>
</dbReference>
<dbReference type="PATRIC" id="fig|688269.3.peg.326"/>
<dbReference type="SUPFAM" id="SSF64182">
    <property type="entry name" value="DHH phosphoesterases"/>
    <property type="match status" value="1"/>
</dbReference>
<keyword evidence="6" id="KW-0548">Nucleotidyltransferase</keyword>
<dbReference type="AlphaFoldDB" id="F7YVA8"/>
<keyword evidence="9" id="KW-0460">Magnesium</keyword>
<keyword evidence="15" id="KW-1185">Reference proteome</keyword>
<dbReference type="SUPFAM" id="SSF81891">
    <property type="entry name" value="Poly A polymerase C-terminal region-like"/>
    <property type="match status" value="1"/>
</dbReference>
<dbReference type="InterPro" id="IPR052390">
    <property type="entry name" value="tRNA_nt/polyA_polymerase"/>
</dbReference>
<keyword evidence="3" id="KW-0820">tRNA-binding</keyword>
<dbReference type="InterPro" id="IPR046342">
    <property type="entry name" value="CBS_dom_sf"/>
</dbReference>
<dbReference type="GO" id="GO:0016779">
    <property type="term" value="F:nucleotidyltransferase activity"/>
    <property type="evidence" value="ECO:0007669"/>
    <property type="project" value="UniProtKB-KW"/>
</dbReference>
<dbReference type="GO" id="GO:0000049">
    <property type="term" value="F:tRNA binding"/>
    <property type="evidence" value="ECO:0007669"/>
    <property type="project" value="UniProtKB-KW"/>
</dbReference>
<dbReference type="HOGENOM" id="CLU_015961_5_0_0"/>
<reference evidence="14 15" key="1">
    <citation type="submission" date="2010-11" db="EMBL/GenBank/DDBJ databases">
        <title>The complete genome of Thermotoga thermarum DSM 5069.</title>
        <authorList>
            <consortium name="US DOE Joint Genome Institute (JGI-PGF)"/>
            <person name="Lucas S."/>
            <person name="Copeland A."/>
            <person name="Lapidus A."/>
            <person name="Bruce D."/>
            <person name="Goodwin L."/>
            <person name="Pitluck S."/>
            <person name="Kyrpides N."/>
            <person name="Mavromatis K."/>
            <person name="Ivanova N."/>
            <person name="Zeytun A."/>
            <person name="Brettin T."/>
            <person name="Detter J.C."/>
            <person name="Tapia R."/>
            <person name="Han C."/>
            <person name="Land M."/>
            <person name="Hauser L."/>
            <person name="Markowitz V."/>
            <person name="Cheng J.-F."/>
            <person name="Hugenholtz P."/>
            <person name="Woyke T."/>
            <person name="Wu D."/>
            <person name="Spring S."/>
            <person name="Schroeder M."/>
            <person name="Brambilla E."/>
            <person name="Klenk H.-P."/>
            <person name="Eisen J.A."/>
        </authorList>
    </citation>
    <scope>NUCLEOTIDE SEQUENCE [LARGE SCALE GENOMIC DNA]</scope>
    <source>
        <strain evidence="14 15">DSM 5069</strain>
    </source>
</reference>
<evidence type="ECO:0000256" key="8">
    <source>
        <dbReference type="ARBA" id="ARBA00022741"/>
    </source>
</evidence>
<evidence type="ECO:0000256" key="2">
    <source>
        <dbReference type="ARBA" id="ARBA00007265"/>
    </source>
</evidence>
<dbReference type="InterPro" id="IPR000644">
    <property type="entry name" value="CBS_dom"/>
</dbReference>
<dbReference type="GO" id="GO:0008033">
    <property type="term" value="P:tRNA processing"/>
    <property type="evidence" value="ECO:0007669"/>
    <property type="project" value="UniProtKB-KW"/>
</dbReference>
<dbReference type="Gene3D" id="1.20.58.1960">
    <property type="match status" value="1"/>
</dbReference>
<dbReference type="CDD" id="cd04595">
    <property type="entry name" value="CBS_pair_DHH_polyA_Pol_assoc"/>
    <property type="match status" value="1"/>
</dbReference>
<keyword evidence="8" id="KW-0547">Nucleotide-binding</keyword>
<dbReference type="CDD" id="cd05398">
    <property type="entry name" value="NT_ClassII-CCAase"/>
    <property type="match status" value="1"/>
</dbReference>
<evidence type="ECO:0000256" key="7">
    <source>
        <dbReference type="ARBA" id="ARBA00022723"/>
    </source>
</evidence>
<dbReference type="Gene3D" id="1.10.246.80">
    <property type="match status" value="1"/>
</dbReference>
<sequence>MKLIVGHKNPDFDCFASCVAAKKLFPDHTVVISGSPQQNVSQYLRIYEDRYPYITESDLGEEKVESLVIVDTASRERLGPKIQQLVDKAEKIVIYDHHPDIKEVTISGEKHIESIGATVTLLVEEIKNKGISIDSMDATLFAIAIYEDTGNLLYTSTTVRDLEALKFLFEKNANLAEVAEFVRYDLNYEQKLILDQLISNIEQHNVKHNVVHVATAETDKFIGGLSAVVTKLWELQGVETLICIIRTGRKIHIIGRTSSEDIDIGGFFTELGGGGHRKAGSCTVNLSDVLEAKRLVLEVIQKYVEKGPLARDVMSSPVRVAYSDMTIEEVNKIMERTGHNGLPVIEGNKLVGIVTKKAVDKAVNHGLLKNPVKSIMSTKLVVVDADTPLSKVRKIMADYDIGRIPVIENGVLVGIITRTDVMRMSFSDAVKAKPKRPITQQSEKIFHNVHDKMISCLPREIYNLLKTFGQFGDEVGLNVYVVGGFVRDLLMDNPSFDIDLVVERDGLKFAEHAAEKLKATLVKHDKFLTASLFFNGRRVDVATARIEYYEAPTELPQVEISTIRKDLYRRDFTINAMAIKLNHKDFGLLLDFFGGQEDIQNKKIRCLHTLSFIEDPTRILRAVRFEVRFDFTIEEETERLMREAIHQGYLEKVSGQRIRQEFEKIVQEIKAVKAIKRLAEFDAIKRTFPGTFYTATMEEKLRALFDFLPWAEKHFGQVDRFYSVMFVLLEYHNEQLLNEIKERYGLSLKFLQQLKLLKKMIIPLSQMIKLRMNFSDIYKVTHDISPEGFCYIASYLEPDDQEYLKQFLERVSTVKLTISGKDLIDKFGLKPSKKLGEILESIYCAKLDGLIDDSNELEYVKSLIESASSNSR</sequence>
<evidence type="ECO:0000256" key="5">
    <source>
        <dbReference type="ARBA" id="ARBA00022694"/>
    </source>
</evidence>
<dbReference type="OrthoDB" id="9805698at2"/>
<name>F7YVA8_9THEM</name>
<evidence type="ECO:0000256" key="4">
    <source>
        <dbReference type="ARBA" id="ARBA00022679"/>
    </source>
</evidence>
<feature type="domain" description="CBS" evidence="13">
    <location>
        <begin position="314"/>
        <end position="372"/>
    </location>
</feature>
<organism evidence="14 15">
    <name type="scientific">Pseudothermotoga thermarum DSM 5069</name>
    <dbReference type="NCBI Taxonomy" id="688269"/>
    <lineage>
        <taxon>Bacteria</taxon>
        <taxon>Thermotogati</taxon>
        <taxon>Thermotogota</taxon>
        <taxon>Thermotogae</taxon>
        <taxon>Thermotogales</taxon>
        <taxon>Thermotogaceae</taxon>
        <taxon>Pseudothermotoga</taxon>
    </lineage>
</organism>
<evidence type="ECO:0000256" key="12">
    <source>
        <dbReference type="RuleBase" id="RU003953"/>
    </source>
</evidence>
<dbReference type="eggNOG" id="COG0618">
    <property type="taxonomic scope" value="Bacteria"/>
</dbReference>
<dbReference type="Proteomes" id="UP000006804">
    <property type="component" value="Chromosome"/>
</dbReference>
<dbReference type="Pfam" id="PF00571">
    <property type="entry name" value="CBS"/>
    <property type="match status" value="2"/>
</dbReference>
<dbReference type="Gene3D" id="3.10.310.30">
    <property type="match status" value="1"/>
</dbReference>
<dbReference type="eggNOG" id="COG0617">
    <property type="taxonomic scope" value="Bacteria"/>
</dbReference>
<dbReference type="Pfam" id="PF01743">
    <property type="entry name" value="PolyA_pol"/>
    <property type="match status" value="1"/>
</dbReference>
<evidence type="ECO:0000256" key="9">
    <source>
        <dbReference type="ARBA" id="ARBA00022842"/>
    </source>
</evidence>
<dbReference type="Pfam" id="PF01368">
    <property type="entry name" value="DHH"/>
    <property type="match status" value="1"/>
</dbReference>
<evidence type="ECO:0000313" key="14">
    <source>
        <dbReference type="EMBL" id="AEH50411.1"/>
    </source>
</evidence>
<dbReference type="InterPro" id="IPR043519">
    <property type="entry name" value="NT_sf"/>
</dbReference>
<dbReference type="SUPFAM" id="SSF81301">
    <property type="entry name" value="Nucleotidyltransferase"/>
    <property type="match status" value="1"/>
</dbReference>
<keyword evidence="11" id="KW-0129">CBS domain</keyword>
<evidence type="ECO:0000313" key="15">
    <source>
        <dbReference type="Proteomes" id="UP000006804"/>
    </source>
</evidence>
<feature type="domain" description="CBS" evidence="13">
    <location>
        <begin position="376"/>
        <end position="433"/>
    </location>
</feature>
<evidence type="ECO:0000256" key="3">
    <source>
        <dbReference type="ARBA" id="ARBA00022555"/>
    </source>
</evidence>
<dbReference type="PROSITE" id="PS51371">
    <property type="entry name" value="CBS"/>
    <property type="match status" value="2"/>
</dbReference>
<dbReference type="PANTHER" id="PTHR47788:SF1">
    <property type="entry name" value="A-ADDING TRNA NUCLEOTIDYLTRANSFERASE"/>
    <property type="match status" value="1"/>
</dbReference>
<dbReference type="STRING" id="688269.Theth_0316"/>
<dbReference type="Gene3D" id="3.90.1640.10">
    <property type="entry name" value="inorganic pyrophosphatase (n-terminal core)"/>
    <property type="match status" value="1"/>
</dbReference>
<evidence type="ECO:0000256" key="11">
    <source>
        <dbReference type="PROSITE-ProRule" id="PRU00703"/>
    </source>
</evidence>
<dbReference type="InterPro" id="IPR001667">
    <property type="entry name" value="DDH_dom"/>
</dbReference>
<dbReference type="PANTHER" id="PTHR47788">
    <property type="entry name" value="POLYA POLYMERASE"/>
    <property type="match status" value="1"/>
</dbReference>
<comment type="cofactor">
    <cofactor evidence="1">
        <name>Mg(2+)</name>
        <dbReference type="ChEBI" id="CHEBI:18420"/>
    </cofactor>
</comment>
<keyword evidence="4 12" id="KW-0808">Transferase</keyword>
<evidence type="ECO:0000256" key="6">
    <source>
        <dbReference type="ARBA" id="ARBA00022695"/>
    </source>
</evidence>
<comment type="similarity">
    <text evidence="2 12">Belongs to the tRNA nucleotidyltransferase/poly(A) polymerase family.</text>
</comment>
<protein>
    <submittedName>
        <fullName evidence="14">CBS domain containing protein</fullName>
    </submittedName>
</protein>
<dbReference type="Gene3D" id="3.30.460.10">
    <property type="entry name" value="Beta Polymerase, domain 2"/>
    <property type="match status" value="1"/>
</dbReference>
<dbReference type="EMBL" id="CP002351">
    <property type="protein sequence ID" value="AEH50411.1"/>
    <property type="molecule type" value="Genomic_DNA"/>
</dbReference>
<dbReference type="Pfam" id="PF12627">
    <property type="entry name" value="PolyA_pol_RNAbd"/>
    <property type="match status" value="1"/>
</dbReference>
<evidence type="ECO:0000256" key="1">
    <source>
        <dbReference type="ARBA" id="ARBA00001946"/>
    </source>
</evidence>